<dbReference type="Pfam" id="PF03330">
    <property type="entry name" value="DPBB_1"/>
    <property type="match status" value="1"/>
</dbReference>
<dbReference type="Gene3D" id="2.40.40.10">
    <property type="entry name" value="RlpA-like domain"/>
    <property type="match status" value="1"/>
</dbReference>
<evidence type="ECO:0000313" key="8">
    <source>
        <dbReference type="Proteomes" id="UP000604243"/>
    </source>
</evidence>
<feature type="region of interest" description="Disordered" evidence="5">
    <location>
        <begin position="22"/>
        <end position="46"/>
    </location>
</feature>
<dbReference type="PANTHER" id="PTHR34183">
    <property type="entry name" value="ENDOLYTIC PEPTIDOGLYCAN TRANSGLYCOSYLASE RLPA"/>
    <property type="match status" value="1"/>
</dbReference>
<keyword evidence="2 3" id="KW-0961">Cell wall biogenesis/degradation</keyword>
<reference evidence="8" key="1">
    <citation type="journal article" date="2019" name="Int. J. Syst. Evol. Microbiol.">
        <title>The Global Catalogue of Microorganisms (GCM) 10K type strain sequencing project: providing services to taxonomists for standard genome sequencing and annotation.</title>
        <authorList>
            <consortium name="The Broad Institute Genomics Platform"/>
            <consortium name="The Broad Institute Genome Sequencing Center for Infectious Disease"/>
            <person name="Wu L."/>
            <person name="Ma J."/>
        </authorList>
    </citation>
    <scope>NUCLEOTIDE SEQUENCE [LARGE SCALE GENOMIC DNA]</scope>
    <source>
        <strain evidence="8">KCTC 42082</strain>
    </source>
</reference>
<accession>A0ABQ3FQT8</accession>
<dbReference type="InterPro" id="IPR009009">
    <property type="entry name" value="RlpA-like_DPBB"/>
</dbReference>
<evidence type="ECO:0000313" key="7">
    <source>
        <dbReference type="EMBL" id="GHC34176.1"/>
    </source>
</evidence>
<comment type="function">
    <text evidence="3">Lytic transglycosylase with a strong preference for naked glycan strands that lack stem peptides.</text>
</comment>
<feature type="domain" description="RlpA-like protein double-psi beta-barrel" evidence="6">
    <location>
        <begin position="24"/>
        <end position="112"/>
    </location>
</feature>
<comment type="similarity">
    <text evidence="3 4">Belongs to the RlpA family.</text>
</comment>
<dbReference type="CDD" id="cd22268">
    <property type="entry name" value="DPBB_RlpA-like"/>
    <property type="match status" value="1"/>
</dbReference>
<evidence type="ECO:0000256" key="4">
    <source>
        <dbReference type="RuleBase" id="RU003495"/>
    </source>
</evidence>
<dbReference type="InterPro" id="IPR034718">
    <property type="entry name" value="RlpA"/>
</dbReference>
<dbReference type="Proteomes" id="UP000604243">
    <property type="component" value="Unassembled WGS sequence"/>
</dbReference>
<gene>
    <name evidence="3" type="primary">rlpA</name>
    <name evidence="7" type="ORF">GCM10010082_31080</name>
</gene>
<feature type="compositionally biased region" description="Basic and acidic residues" evidence="5">
    <location>
        <begin position="32"/>
        <end position="46"/>
    </location>
</feature>
<dbReference type="EC" id="4.2.2.-" evidence="3"/>
<evidence type="ECO:0000256" key="2">
    <source>
        <dbReference type="ARBA" id="ARBA00023316"/>
    </source>
</evidence>
<dbReference type="SUPFAM" id="SSF50685">
    <property type="entry name" value="Barwin-like endoglucanases"/>
    <property type="match status" value="1"/>
</dbReference>
<evidence type="ECO:0000259" key="6">
    <source>
        <dbReference type="Pfam" id="PF03330"/>
    </source>
</evidence>
<dbReference type="HAMAP" id="MF_02071">
    <property type="entry name" value="RlpA"/>
    <property type="match status" value="1"/>
</dbReference>
<dbReference type="NCBIfam" id="TIGR00413">
    <property type="entry name" value="rlpA"/>
    <property type="match status" value="1"/>
</dbReference>
<dbReference type="EMBL" id="BMZM01000005">
    <property type="protein sequence ID" value="GHC34176.1"/>
    <property type="molecule type" value="Genomic_DNA"/>
</dbReference>
<dbReference type="InterPro" id="IPR012997">
    <property type="entry name" value="RplA"/>
</dbReference>
<evidence type="ECO:0000256" key="3">
    <source>
        <dbReference type="HAMAP-Rule" id="MF_02071"/>
    </source>
</evidence>
<dbReference type="InterPro" id="IPR036908">
    <property type="entry name" value="RlpA-like_sf"/>
</dbReference>
<evidence type="ECO:0000256" key="5">
    <source>
        <dbReference type="SAM" id="MobiDB-lite"/>
    </source>
</evidence>
<evidence type="ECO:0000256" key="1">
    <source>
        <dbReference type="ARBA" id="ARBA00023239"/>
    </source>
</evidence>
<dbReference type="PANTHER" id="PTHR34183:SF8">
    <property type="entry name" value="ENDOLYTIC PEPTIDOGLYCAN TRANSGLYCOSYLASE RLPA-RELATED"/>
    <property type="match status" value="1"/>
</dbReference>
<protein>
    <recommendedName>
        <fullName evidence="3">Endolytic peptidoglycan transglycosylase RlpA</fullName>
        <ecNumber evidence="3">4.2.2.-</ecNumber>
    </recommendedName>
</protein>
<proteinExistence type="inferred from homology"/>
<keyword evidence="8" id="KW-1185">Reference proteome</keyword>
<sequence length="117" mass="12518">MLLCLLGLVGCAGQQMSDAPGATSSGKASYYSDRHQGARTASGERYDKNAMTAAHRTLAFGTRVRVTNLDNQRQAVVRINDRGPFSRGRVIDLSRAAAGQIGMIKSGVVPVRLEVLK</sequence>
<organism evidence="7 8">
    <name type="scientific">Kushneria pakistanensis</name>
    <dbReference type="NCBI Taxonomy" id="1508770"/>
    <lineage>
        <taxon>Bacteria</taxon>
        <taxon>Pseudomonadati</taxon>
        <taxon>Pseudomonadota</taxon>
        <taxon>Gammaproteobacteria</taxon>
        <taxon>Oceanospirillales</taxon>
        <taxon>Halomonadaceae</taxon>
        <taxon>Kushneria</taxon>
    </lineage>
</organism>
<name>A0ABQ3FQT8_9GAMM</name>
<comment type="caution">
    <text evidence="7">The sequence shown here is derived from an EMBL/GenBank/DDBJ whole genome shotgun (WGS) entry which is preliminary data.</text>
</comment>
<keyword evidence="1 3" id="KW-0456">Lyase</keyword>